<sequence length="143" mass="15103">MTQYTRLPLTVDAVQYTFQRLEDLPDWLTKHSGYTAMGTMHVGKDPVGKLLVPINGQIVSAGQDDYIVRIPRAEDAYDIAILKPAQFEADYKPVDAPAEAVDVAAPAPAAEPVADEPQAAPSSGAKGKAKTTDAPPAADATEG</sequence>
<evidence type="ECO:0000313" key="2">
    <source>
        <dbReference type="EMBL" id="XHV10659.1"/>
    </source>
</evidence>
<dbReference type="EMBL" id="PQ287320">
    <property type="protein sequence ID" value="XHV10659.1"/>
    <property type="molecule type" value="Genomic_DNA"/>
</dbReference>
<accession>A0AB74UMI5</accession>
<protein>
    <submittedName>
        <fullName evidence="2">Uncharacterized protein</fullName>
    </submittedName>
</protein>
<proteinExistence type="predicted"/>
<reference evidence="2" key="1">
    <citation type="submission" date="2024-10" db="EMBL/GenBank/DDBJ databases">
        <title>Genetic diversity among independent isolates of the Dolichocephalovirinae subfamily.</title>
        <authorList>
            <person name="Ely B."/>
            <person name="Thomas Q."/>
            <person name="Mohammadi T."/>
        </authorList>
    </citation>
    <scope>NUCLEOTIDE SEQUENCE</scope>
</reference>
<feature type="region of interest" description="Disordered" evidence="1">
    <location>
        <begin position="102"/>
        <end position="143"/>
    </location>
</feature>
<evidence type="ECO:0000256" key="1">
    <source>
        <dbReference type="SAM" id="MobiDB-lite"/>
    </source>
</evidence>
<organism evidence="2">
    <name type="scientific">Caulobacter phage BL57</name>
    <dbReference type="NCBI Taxonomy" id="3348355"/>
    <lineage>
        <taxon>Viruses</taxon>
    </lineage>
</organism>
<gene>
    <name evidence="2" type="ORF">BL57_187c</name>
</gene>
<name>A0AB74UMI5_9VIRU</name>